<dbReference type="SUPFAM" id="SSF53850">
    <property type="entry name" value="Periplasmic binding protein-like II"/>
    <property type="match status" value="1"/>
</dbReference>
<dbReference type="CDD" id="cd13578">
    <property type="entry name" value="PBP2_Bug27"/>
    <property type="match status" value="1"/>
</dbReference>
<dbReference type="PROSITE" id="PS51318">
    <property type="entry name" value="TAT"/>
    <property type="match status" value="1"/>
</dbReference>
<protein>
    <submittedName>
        <fullName evidence="3">Bug family tripartite tricarboxylate transporter substrate binding protein</fullName>
    </submittedName>
</protein>
<proteinExistence type="inferred from homology"/>
<dbReference type="PANTHER" id="PTHR42928">
    <property type="entry name" value="TRICARBOXYLATE-BINDING PROTEIN"/>
    <property type="match status" value="1"/>
</dbReference>
<dbReference type="Proteomes" id="UP001596037">
    <property type="component" value="Unassembled WGS sequence"/>
</dbReference>
<evidence type="ECO:0000256" key="1">
    <source>
        <dbReference type="ARBA" id="ARBA00006987"/>
    </source>
</evidence>
<name>A0ABW0NBE5_9BURK</name>
<reference evidence="4" key="1">
    <citation type="journal article" date="2019" name="Int. J. Syst. Evol. Microbiol.">
        <title>The Global Catalogue of Microorganisms (GCM) 10K type strain sequencing project: providing services to taxonomists for standard genome sequencing and annotation.</title>
        <authorList>
            <consortium name="The Broad Institute Genomics Platform"/>
            <consortium name="The Broad Institute Genome Sequencing Center for Infectious Disease"/>
            <person name="Wu L."/>
            <person name="Ma J."/>
        </authorList>
    </citation>
    <scope>NUCLEOTIDE SEQUENCE [LARGE SCALE GENOMIC DNA]</scope>
    <source>
        <strain evidence="4">CCUG 57401</strain>
    </source>
</reference>
<evidence type="ECO:0000313" key="4">
    <source>
        <dbReference type="Proteomes" id="UP001596037"/>
    </source>
</evidence>
<dbReference type="InterPro" id="IPR005064">
    <property type="entry name" value="BUG"/>
</dbReference>
<dbReference type="Pfam" id="PF03401">
    <property type="entry name" value="TctC"/>
    <property type="match status" value="1"/>
</dbReference>
<comment type="similarity">
    <text evidence="1">Belongs to the UPF0065 (bug) family.</text>
</comment>
<keyword evidence="4" id="KW-1185">Reference proteome</keyword>
<organism evidence="3 4">
    <name type="scientific">Caenimonas terrae</name>
    <dbReference type="NCBI Taxonomy" id="696074"/>
    <lineage>
        <taxon>Bacteria</taxon>
        <taxon>Pseudomonadati</taxon>
        <taxon>Pseudomonadota</taxon>
        <taxon>Betaproteobacteria</taxon>
        <taxon>Burkholderiales</taxon>
        <taxon>Comamonadaceae</taxon>
        <taxon>Caenimonas</taxon>
    </lineage>
</organism>
<sequence length="326" mass="34146">MNFTRRAALAAAMAAAALAASGAHAQDFPKQPIKFVVGYAPGGPTDVIARIVGKEVGETLGQPVIVENRAGANGNIATEAVARAPADGYTIIVNTLSHNVNPLMNPGIAKYDPVKDFSPVSLAVVLPQLLVVPYDSPYKTLADLVKAAKADPGKLSFGSAGNGGSAHLAAELLAHRSGTKMMHVPFKGNGPALTEVMSGRVTFMFYPMIGVGSYVADKKLRILGVTTEKRHPDYPDAPTMAEAGYPGFEAYVGPVGFLAPAGTPAPVIDKLSAAIRAALAKPEVRERLRGLGAVVAGSTPAEYREWLKGDAQRWSQLIKAANLRIE</sequence>
<evidence type="ECO:0000313" key="3">
    <source>
        <dbReference type="EMBL" id="MFC5497307.1"/>
    </source>
</evidence>
<feature type="signal peptide" evidence="2">
    <location>
        <begin position="1"/>
        <end position="25"/>
    </location>
</feature>
<dbReference type="PIRSF" id="PIRSF017082">
    <property type="entry name" value="YflP"/>
    <property type="match status" value="1"/>
</dbReference>
<gene>
    <name evidence="3" type="ORF">ACFPOE_07170</name>
</gene>
<dbReference type="Gene3D" id="3.40.190.10">
    <property type="entry name" value="Periplasmic binding protein-like II"/>
    <property type="match status" value="1"/>
</dbReference>
<accession>A0ABW0NBE5</accession>
<keyword evidence="2" id="KW-0732">Signal</keyword>
<dbReference type="InterPro" id="IPR042100">
    <property type="entry name" value="Bug_dom1"/>
</dbReference>
<dbReference type="EMBL" id="JBHSMF010000006">
    <property type="protein sequence ID" value="MFC5497307.1"/>
    <property type="molecule type" value="Genomic_DNA"/>
</dbReference>
<evidence type="ECO:0000256" key="2">
    <source>
        <dbReference type="SAM" id="SignalP"/>
    </source>
</evidence>
<dbReference type="RefSeq" id="WP_376849335.1">
    <property type="nucleotide sequence ID" value="NZ_JBHSMF010000006.1"/>
</dbReference>
<dbReference type="Gene3D" id="3.40.190.150">
    <property type="entry name" value="Bordetella uptake gene, domain 1"/>
    <property type="match status" value="1"/>
</dbReference>
<feature type="chain" id="PRO_5046289024" evidence="2">
    <location>
        <begin position="26"/>
        <end position="326"/>
    </location>
</feature>
<comment type="caution">
    <text evidence="3">The sequence shown here is derived from an EMBL/GenBank/DDBJ whole genome shotgun (WGS) entry which is preliminary data.</text>
</comment>
<dbReference type="InterPro" id="IPR006311">
    <property type="entry name" value="TAT_signal"/>
</dbReference>
<dbReference type="PANTHER" id="PTHR42928:SF5">
    <property type="entry name" value="BLR1237 PROTEIN"/>
    <property type="match status" value="1"/>
</dbReference>